<keyword evidence="2" id="KW-1185">Reference proteome</keyword>
<gene>
    <name evidence="1" type="ORF">CDAR_25551</name>
</gene>
<sequence>MSEKLRNSNEIIQKSGTKIYEALPFKKITHVIIADVLRTFRFPKTKIPKISGMQAIRKLWYVKYISTFVTCFSIRFSYDIKNILETEGSSDEGVKKLLNVPESKPWLEFYREQNREIEFHIYLRLAVCIELIKFSNANDAETHFNEVVFYCSDELLKKHFNCFIATAKERNQELARWIEVFKMFRKDFIWWNCVPYGAKNIWEAFKLYESKLETKSPRSTEYKKNFKYFATIFECEEKDALRNLQSHEREISMGLFIVSRGII</sequence>
<evidence type="ECO:0000313" key="1">
    <source>
        <dbReference type="EMBL" id="GIY50929.1"/>
    </source>
</evidence>
<organism evidence="1 2">
    <name type="scientific">Caerostris darwini</name>
    <dbReference type="NCBI Taxonomy" id="1538125"/>
    <lineage>
        <taxon>Eukaryota</taxon>
        <taxon>Metazoa</taxon>
        <taxon>Ecdysozoa</taxon>
        <taxon>Arthropoda</taxon>
        <taxon>Chelicerata</taxon>
        <taxon>Arachnida</taxon>
        <taxon>Araneae</taxon>
        <taxon>Araneomorphae</taxon>
        <taxon>Entelegynae</taxon>
        <taxon>Araneoidea</taxon>
        <taxon>Araneidae</taxon>
        <taxon>Caerostris</taxon>
    </lineage>
</organism>
<proteinExistence type="predicted"/>
<accession>A0AAV4TXM1</accession>
<dbReference type="Proteomes" id="UP001054837">
    <property type="component" value="Unassembled WGS sequence"/>
</dbReference>
<name>A0AAV4TXM1_9ARAC</name>
<evidence type="ECO:0000313" key="2">
    <source>
        <dbReference type="Proteomes" id="UP001054837"/>
    </source>
</evidence>
<protein>
    <submittedName>
        <fullName evidence="1">Uncharacterized protein</fullName>
    </submittedName>
</protein>
<reference evidence="1 2" key="1">
    <citation type="submission" date="2021-06" db="EMBL/GenBank/DDBJ databases">
        <title>Caerostris darwini draft genome.</title>
        <authorList>
            <person name="Kono N."/>
            <person name="Arakawa K."/>
        </authorList>
    </citation>
    <scope>NUCLEOTIDE SEQUENCE [LARGE SCALE GENOMIC DNA]</scope>
</reference>
<dbReference type="AlphaFoldDB" id="A0AAV4TXM1"/>
<comment type="caution">
    <text evidence="1">The sequence shown here is derived from an EMBL/GenBank/DDBJ whole genome shotgun (WGS) entry which is preliminary data.</text>
</comment>
<dbReference type="EMBL" id="BPLQ01010476">
    <property type="protein sequence ID" value="GIY50929.1"/>
    <property type="molecule type" value="Genomic_DNA"/>
</dbReference>